<feature type="compositionally biased region" description="Acidic residues" evidence="1">
    <location>
        <begin position="191"/>
        <end position="203"/>
    </location>
</feature>
<gene>
    <name evidence="2" type="ORF">PCOR1329_LOCUS44598</name>
</gene>
<feature type="compositionally biased region" description="Acidic residues" evidence="1">
    <location>
        <begin position="583"/>
        <end position="597"/>
    </location>
</feature>
<feature type="region of interest" description="Disordered" evidence="1">
    <location>
        <begin position="119"/>
        <end position="222"/>
    </location>
</feature>
<proteinExistence type="predicted"/>
<sequence length="597" mass="65403">MADAMAPYCTSASWLCYPSSGVSQTQIRYHRSLILTMNGLQDNLFFQSKKTAECMKLLLADVRASWEKNLPGKHDAKWIATCSQRFLAMCKRVARAERNESAWLQQALYCEIESNPDGRLGARRSDVDGDPPEDKPGAMGSFLQGCGGIDAPNSGDEKMSKGTDSGDEKMSKGTNDESEDEGDGCDKVPSEEEWSEDEGDGCDEVPSKEDLGKDEGDGFDKVPDPPVYWYGYDVNQEMAWRIRADGKPNKKVYVRDGYSRPDDLLWATWPDGGFWQVDDVTVNEFKTKQLLERSTKGSGDLFTCTDGSGVKYTIMKTKKTKTVDGVMLLAFRSTDRTKDGKGQILQLMTKEFDSSEAAIAAMTDAVKVIAEGKIGDSRKERYALLQDVKNKYFEKDGKPNGTELATTPPPKKTKVADGADNQQSTDKRAITTGASATVELGVATTPIGNKKKKKNKKKKTIKKAKKPKGTSGSAAAGAVQEEVAPPVEPDLKGVPKRKRKKAKGSRFKKSKTVAFDKADKPESNTKNDKNDNGDKNDKGDKPESNDKNGKGDKPESDDENGKGDKPESNDDKHGDVQEIVSSDGDELVDNDTADFFS</sequence>
<feature type="compositionally biased region" description="Basic and acidic residues" evidence="1">
    <location>
        <begin position="514"/>
        <end position="576"/>
    </location>
</feature>
<organism evidence="2 3">
    <name type="scientific">Prorocentrum cordatum</name>
    <dbReference type="NCBI Taxonomy" id="2364126"/>
    <lineage>
        <taxon>Eukaryota</taxon>
        <taxon>Sar</taxon>
        <taxon>Alveolata</taxon>
        <taxon>Dinophyceae</taxon>
        <taxon>Prorocentrales</taxon>
        <taxon>Prorocentraceae</taxon>
        <taxon>Prorocentrum</taxon>
    </lineage>
</organism>
<evidence type="ECO:0000256" key="1">
    <source>
        <dbReference type="SAM" id="MobiDB-lite"/>
    </source>
</evidence>
<feature type="region of interest" description="Disordered" evidence="1">
    <location>
        <begin position="445"/>
        <end position="597"/>
    </location>
</feature>
<dbReference type="Proteomes" id="UP001189429">
    <property type="component" value="Unassembled WGS sequence"/>
</dbReference>
<reference evidence="2" key="1">
    <citation type="submission" date="2023-10" db="EMBL/GenBank/DDBJ databases">
        <authorList>
            <person name="Chen Y."/>
            <person name="Shah S."/>
            <person name="Dougan E. K."/>
            <person name="Thang M."/>
            <person name="Chan C."/>
        </authorList>
    </citation>
    <scope>NUCLEOTIDE SEQUENCE [LARGE SCALE GENOMIC DNA]</scope>
</reference>
<evidence type="ECO:0000313" key="3">
    <source>
        <dbReference type="Proteomes" id="UP001189429"/>
    </source>
</evidence>
<protein>
    <submittedName>
        <fullName evidence="2">Uncharacterized protein</fullName>
    </submittedName>
</protein>
<comment type="caution">
    <text evidence="2">The sequence shown here is derived from an EMBL/GenBank/DDBJ whole genome shotgun (WGS) entry which is preliminary data.</text>
</comment>
<feature type="compositionally biased region" description="Basic and acidic residues" evidence="1">
    <location>
        <begin position="123"/>
        <end position="136"/>
    </location>
</feature>
<name>A0ABN9U2C7_9DINO</name>
<feature type="compositionally biased region" description="Basic residues" evidence="1">
    <location>
        <begin position="494"/>
        <end position="511"/>
    </location>
</feature>
<accession>A0ABN9U2C7</accession>
<feature type="compositionally biased region" description="Low complexity" evidence="1">
    <location>
        <begin position="469"/>
        <end position="478"/>
    </location>
</feature>
<feature type="compositionally biased region" description="Basic and acidic residues" evidence="1">
    <location>
        <begin position="205"/>
        <end position="222"/>
    </location>
</feature>
<feature type="compositionally biased region" description="Basic and acidic residues" evidence="1">
    <location>
        <begin position="155"/>
        <end position="175"/>
    </location>
</feature>
<dbReference type="EMBL" id="CAUYUJ010015360">
    <property type="protein sequence ID" value="CAK0852964.1"/>
    <property type="molecule type" value="Genomic_DNA"/>
</dbReference>
<evidence type="ECO:0000313" key="2">
    <source>
        <dbReference type="EMBL" id="CAK0852964.1"/>
    </source>
</evidence>
<keyword evidence="3" id="KW-1185">Reference proteome</keyword>
<feature type="compositionally biased region" description="Basic residues" evidence="1">
    <location>
        <begin position="449"/>
        <end position="468"/>
    </location>
</feature>
<feature type="region of interest" description="Disordered" evidence="1">
    <location>
        <begin position="394"/>
        <end position="432"/>
    </location>
</feature>